<protein>
    <submittedName>
        <fullName evidence="3">Uncharacterized protein</fullName>
    </submittedName>
</protein>
<gene>
    <name evidence="3" type="ORF">A2365_00370</name>
</gene>
<evidence type="ECO:0000313" key="4">
    <source>
        <dbReference type="Proteomes" id="UP000177740"/>
    </source>
</evidence>
<keyword evidence="2" id="KW-0732">Signal</keyword>
<keyword evidence="1" id="KW-0472">Membrane</keyword>
<feature type="transmembrane region" description="Helical" evidence="1">
    <location>
        <begin position="113"/>
        <end position="133"/>
    </location>
</feature>
<dbReference type="Proteomes" id="UP000177740">
    <property type="component" value="Unassembled WGS sequence"/>
</dbReference>
<reference evidence="3 4" key="1">
    <citation type="journal article" date="2016" name="Nat. Commun.">
        <title>Thousands of microbial genomes shed light on interconnected biogeochemical processes in an aquifer system.</title>
        <authorList>
            <person name="Anantharaman K."/>
            <person name="Brown C.T."/>
            <person name="Hug L.A."/>
            <person name="Sharon I."/>
            <person name="Castelle C.J."/>
            <person name="Probst A.J."/>
            <person name="Thomas B.C."/>
            <person name="Singh A."/>
            <person name="Wilkins M.J."/>
            <person name="Karaoz U."/>
            <person name="Brodie E.L."/>
            <person name="Williams K.H."/>
            <person name="Hubbard S.S."/>
            <person name="Banfield J.F."/>
        </authorList>
    </citation>
    <scope>NUCLEOTIDE SEQUENCE [LARGE SCALE GENOMIC DNA]</scope>
</reference>
<name>A0A1G2EP43_9BACT</name>
<proteinExistence type="predicted"/>
<evidence type="ECO:0000313" key="3">
    <source>
        <dbReference type="EMBL" id="OGZ27110.1"/>
    </source>
</evidence>
<keyword evidence="1" id="KW-1133">Transmembrane helix</keyword>
<sequence>MKTILSGLTVLFLMFLGTAGAEEKVALEGNELVTYETREISRIPGVPAGLSAEEAKKLVEGGKEEATIRDKEKAILAFSFPMKRRELFVDRTISYDNGWKEKQASGTEESSEWPITFFAMVIPTAGFLIVSIANRFTRTGNRKLLTFYTAFFGIMVAGMFAGGFAGMFAGVFAGGLAGMYAGGFAGGLAGMYAGGFAGVFAGTNSEIFFPYLAFVIVAMFLSYFATLATALLAKRTGRLVVS</sequence>
<feature type="transmembrane region" description="Helical" evidence="1">
    <location>
        <begin position="208"/>
        <end position="233"/>
    </location>
</feature>
<comment type="caution">
    <text evidence="3">The sequence shown here is derived from an EMBL/GenBank/DDBJ whole genome shotgun (WGS) entry which is preliminary data.</text>
</comment>
<dbReference type="AlphaFoldDB" id="A0A1G2EP43"/>
<feature type="chain" id="PRO_5009582758" evidence="2">
    <location>
        <begin position="22"/>
        <end position="242"/>
    </location>
</feature>
<feature type="transmembrane region" description="Helical" evidence="1">
    <location>
        <begin position="179"/>
        <end position="201"/>
    </location>
</feature>
<organism evidence="3 4">
    <name type="scientific">Candidatus Nealsonbacteria bacterium RIFOXYB1_FULL_40_15</name>
    <dbReference type="NCBI Taxonomy" id="1801677"/>
    <lineage>
        <taxon>Bacteria</taxon>
        <taxon>Candidatus Nealsoniibacteriota</taxon>
    </lineage>
</organism>
<feature type="transmembrane region" description="Helical" evidence="1">
    <location>
        <begin position="145"/>
        <end position="173"/>
    </location>
</feature>
<evidence type="ECO:0000256" key="1">
    <source>
        <dbReference type="SAM" id="Phobius"/>
    </source>
</evidence>
<feature type="signal peptide" evidence="2">
    <location>
        <begin position="1"/>
        <end position="21"/>
    </location>
</feature>
<evidence type="ECO:0000256" key="2">
    <source>
        <dbReference type="SAM" id="SignalP"/>
    </source>
</evidence>
<dbReference type="EMBL" id="MHMM01000010">
    <property type="protein sequence ID" value="OGZ27110.1"/>
    <property type="molecule type" value="Genomic_DNA"/>
</dbReference>
<accession>A0A1G2EP43</accession>
<keyword evidence="1" id="KW-0812">Transmembrane</keyword>
<dbReference type="STRING" id="1801677.A2365_00370"/>